<name>A0A6B2L4B4_9EUKA</name>
<dbReference type="InterPro" id="IPR002528">
    <property type="entry name" value="MATE_fam"/>
</dbReference>
<dbReference type="CDD" id="cd13132">
    <property type="entry name" value="MATE_eukaryotic"/>
    <property type="match status" value="1"/>
</dbReference>
<comment type="subcellular location">
    <subcellularLocation>
        <location evidence="1">Membrane</location>
        <topology evidence="1">Multi-pass membrane protein</topology>
    </subcellularLocation>
</comment>
<feature type="transmembrane region" description="Helical" evidence="6">
    <location>
        <begin position="356"/>
        <end position="381"/>
    </location>
</feature>
<comment type="similarity">
    <text evidence="2">Belongs to the multi antimicrobial extrusion (MATE) (TC 2.A.66.1) family.</text>
</comment>
<dbReference type="GO" id="GO:0042910">
    <property type="term" value="F:xenobiotic transmembrane transporter activity"/>
    <property type="evidence" value="ECO:0007669"/>
    <property type="project" value="InterPro"/>
</dbReference>
<feature type="transmembrane region" description="Helical" evidence="6">
    <location>
        <begin position="324"/>
        <end position="344"/>
    </location>
</feature>
<evidence type="ECO:0000313" key="7">
    <source>
        <dbReference type="EMBL" id="NDV31790.1"/>
    </source>
</evidence>
<keyword evidence="3 6" id="KW-0812">Transmembrane</keyword>
<evidence type="ECO:0000256" key="5">
    <source>
        <dbReference type="ARBA" id="ARBA00023136"/>
    </source>
</evidence>
<feature type="transmembrane region" description="Helical" evidence="6">
    <location>
        <begin position="128"/>
        <end position="152"/>
    </location>
</feature>
<evidence type="ECO:0000256" key="4">
    <source>
        <dbReference type="ARBA" id="ARBA00022989"/>
    </source>
</evidence>
<dbReference type="NCBIfam" id="TIGR00797">
    <property type="entry name" value="matE"/>
    <property type="match status" value="1"/>
</dbReference>
<dbReference type="PANTHER" id="PTHR11206">
    <property type="entry name" value="MULTIDRUG RESISTANCE PROTEIN"/>
    <property type="match status" value="1"/>
</dbReference>
<evidence type="ECO:0008006" key="8">
    <source>
        <dbReference type="Google" id="ProtNLM"/>
    </source>
</evidence>
<organism evidence="7">
    <name type="scientific">Arcella intermedia</name>
    <dbReference type="NCBI Taxonomy" id="1963864"/>
    <lineage>
        <taxon>Eukaryota</taxon>
        <taxon>Amoebozoa</taxon>
        <taxon>Tubulinea</taxon>
        <taxon>Elardia</taxon>
        <taxon>Arcellinida</taxon>
        <taxon>Sphaerothecina</taxon>
        <taxon>Arcellidae</taxon>
        <taxon>Arcella</taxon>
    </lineage>
</organism>
<feature type="transmembrane region" description="Helical" evidence="6">
    <location>
        <begin position="61"/>
        <end position="80"/>
    </location>
</feature>
<reference evidence="7" key="1">
    <citation type="journal article" date="2020" name="J. Eukaryot. Microbiol.">
        <title>De novo Sequencing, Assembly and Annotation of the Transcriptome for the Free-Living Testate Amoeba Arcella intermedia.</title>
        <authorList>
            <person name="Ribeiro G.M."/>
            <person name="Porfirio-Sousa A.L."/>
            <person name="Maurer-Alcala X.X."/>
            <person name="Katz L.A."/>
            <person name="Lahr D.J.G."/>
        </authorList>
    </citation>
    <scope>NUCLEOTIDE SEQUENCE</scope>
</reference>
<keyword evidence="4 6" id="KW-1133">Transmembrane helix</keyword>
<dbReference type="Pfam" id="PF01554">
    <property type="entry name" value="MatE"/>
    <property type="match status" value="2"/>
</dbReference>
<dbReference type="GO" id="GO:0016020">
    <property type="term" value="C:membrane"/>
    <property type="evidence" value="ECO:0007669"/>
    <property type="project" value="UniProtKB-SubCell"/>
</dbReference>
<feature type="transmembrane region" description="Helical" evidence="6">
    <location>
        <begin position="285"/>
        <end position="304"/>
    </location>
</feature>
<dbReference type="GO" id="GO:0015297">
    <property type="term" value="F:antiporter activity"/>
    <property type="evidence" value="ECO:0007669"/>
    <property type="project" value="InterPro"/>
</dbReference>
<feature type="transmembrane region" description="Helical" evidence="6">
    <location>
        <begin position="242"/>
        <end position="264"/>
    </location>
</feature>
<evidence type="ECO:0000256" key="3">
    <source>
        <dbReference type="ARBA" id="ARBA00022692"/>
    </source>
</evidence>
<feature type="transmembrane region" description="Helical" evidence="6">
    <location>
        <begin position="387"/>
        <end position="408"/>
    </location>
</feature>
<protein>
    <recommendedName>
        <fullName evidence="8">MATE efflux family protein</fullName>
    </recommendedName>
</protein>
<dbReference type="EMBL" id="GIBP01002821">
    <property type="protein sequence ID" value="NDV31790.1"/>
    <property type="molecule type" value="Transcribed_RNA"/>
</dbReference>
<accession>A0A6B2L4B4</accession>
<dbReference type="GO" id="GO:1990961">
    <property type="term" value="P:xenobiotic detoxification by transmembrane export across the plasma membrane"/>
    <property type="evidence" value="ECO:0007669"/>
    <property type="project" value="InterPro"/>
</dbReference>
<evidence type="ECO:0000256" key="2">
    <source>
        <dbReference type="ARBA" id="ARBA00010199"/>
    </source>
</evidence>
<sequence length="441" mass="48514">MMDTAFIGRIGELELAGAALGSSWSICLTYIPTGLSNGLDTLASQAFGAGNLPLVGVWFQVSLWLSFLFSIPVLILLYFTEPIMVSLGQELTVAHLSGQYAKWLIPGIVPFVLFNCQMRWLQNQQIMYPANIIAVAGILLNFPLNYVCIWGAGSWHGWGLEGAAIATSVLRILMPIATWGIVLVRKLHLPTSSKIYKDAFKLQTVIEFLRYGVPAMLMVFFEVAGFEASTILVGLLLQPAALAAHGIGLYSLLLNFIIPFGWGIAANVQLGNIVGGGDYERARRVAFFSIIVIVVQMFIHSFIWWSCRSYIVSIWSTTPDVHAIGVDIVAIAALVVIFDGYQFTAGSLIKAIGRQFAGGIVHFVGFYVISLPGGYIFASVLGFGVKAYWWSLATCIAFLCIGFTTILLRVDWKEETMLAQKRTQYEVLESDEEEIIKVKPN</sequence>
<keyword evidence="5 6" id="KW-0472">Membrane</keyword>
<dbReference type="InterPro" id="IPR045069">
    <property type="entry name" value="MATE_euk"/>
</dbReference>
<feature type="transmembrane region" description="Helical" evidence="6">
    <location>
        <begin position="208"/>
        <end position="236"/>
    </location>
</feature>
<feature type="transmembrane region" description="Helical" evidence="6">
    <location>
        <begin position="164"/>
        <end position="187"/>
    </location>
</feature>
<proteinExistence type="inferred from homology"/>
<evidence type="ECO:0000256" key="1">
    <source>
        <dbReference type="ARBA" id="ARBA00004141"/>
    </source>
</evidence>
<evidence type="ECO:0000256" key="6">
    <source>
        <dbReference type="SAM" id="Phobius"/>
    </source>
</evidence>
<dbReference type="AlphaFoldDB" id="A0A6B2L4B4"/>